<keyword evidence="7" id="KW-0653">Protein transport</keyword>
<gene>
    <name evidence="9" type="ORF">SMSP2_00923</name>
</gene>
<evidence type="ECO:0000256" key="3">
    <source>
        <dbReference type="ARBA" id="ARBA00022475"/>
    </source>
</evidence>
<dbReference type="STRING" id="1851148.SMSP2_00923"/>
<dbReference type="InterPro" id="IPR003400">
    <property type="entry name" value="ExbD"/>
</dbReference>
<name>A0A1Q2MD02_9BACT</name>
<dbReference type="Proteomes" id="UP000188181">
    <property type="component" value="Chromosome"/>
</dbReference>
<evidence type="ECO:0000256" key="1">
    <source>
        <dbReference type="ARBA" id="ARBA00004162"/>
    </source>
</evidence>
<evidence type="ECO:0000256" key="2">
    <source>
        <dbReference type="ARBA" id="ARBA00005811"/>
    </source>
</evidence>
<proteinExistence type="inferred from homology"/>
<evidence type="ECO:0000256" key="5">
    <source>
        <dbReference type="ARBA" id="ARBA00022989"/>
    </source>
</evidence>
<organism evidence="9 10">
    <name type="scientific">Limihaloglobus sulfuriphilus</name>
    <dbReference type="NCBI Taxonomy" id="1851148"/>
    <lineage>
        <taxon>Bacteria</taxon>
        <taxon>Pseudomonadati</taxon>
        <taxon>Planctomycetota</taxon>
        <taxon>Phycisphaerae</taxon>
        <taxon>Sedimentisphaerales</taxon>
        <taxon>Sedimentisphaeraceae</taxon>
        <taxon>Limihaloglobus</taxon>
    </lineage>
</organism>
<keyword evidence="7" id="KW-0813">Transport</keyword>
<accession>A0A1Q2MD02</accession>
<dbReference type="OrthoDB" id="287326at2"/>
<comment type="subcellular location">
    <subcellularLocation>
        <location evidence="1">Cell membrane</location>
        <topology evidence="1">Single-pass membrane protein</topology>
    </subcellularLocation>
    <subcellularLocation>
        <location evidence="7">Cell membrane</location>
        <topology evidence="7">Single-pass type II membrane protein</topology>
    </subcellularLocation>
</comment>
<sequence>MKDGKKQERGAKSGHISKSVLSRLIQSRRRSYSLRMMPMIDVIFLLLIFFLVTAKFRPKEDFLPVALPSDSQSSELNLIEPLLIELSSNDNGLAVVIGGYGELTVPDDEPETGLVDFERMLLEVFEAQSRTVGDPVELDCSDNLKWQHLALVYNMLYGLGINDITFPLSE</sequence>
<dbReference type="RefSeq" id="WP_146682826.1">
    <property type="nucleotide sequence ID" value="NZ_CP019646.1"/>
</dbReference>
<evidence type="ECO:0000313" key="10">
    <source>
        <dbReference type="Proteomes" id="UP000188181"/>
    </source>
</evidence>
<comment type="similarity">
    <text evidence="2 7">Belongs to the ExbD/TolR family.</text>
</comment>
<dbReference type="Pfam" id="PF02472">
    <property type="entry name" value="ExbD"/>
    <property type="match status" value="1"/>
</dbReference>
<protein>
    <submittedName>
        <fullName evidence="9">Protein TolR</fullName>
    </submittedName>
</protein>
<evidence type="ECO:0000256" key="6">
    <source>
        <dbReference type="ARBA" id="ARBA00023136"/>
    </source>
</evidence>
<keyword evidence="10" id="KW-1185">Reference proteome</keyword>
<evidence type="ECO:0000313" key="9">
    <source>
        <dbReference type="EMBL" id="AQQ70571.1"/>
    </source>
</evidence>
<dbReference type="AlphaFoldDB" id="A0A1Q2MD02"/>
<keyword evidence="4 7" id="KW-0812">Transmembrane</keyword>
<reference evidence="10" key="1">
    <citation type="submission" date="2017-02" db="EMBL/GenBank/DDBJ databases">
        <title>Comparative genomics and description of representatives of a novel lineage of planctomycetes thriving in anoxic sediments.</title>
        <authorList>
            <person name="Spring S."/>
            <person name="Bunk B."/>
            <person name="Sproer C."/>
        </authorList>
    </citation>
    <scope>NUCLEOTIDE SEQUENCE [LARGE SCALE GENOMIC DNA]</scope>
    <source>
        <strain evidence="10">SM-Chi-D1</strain>
    </source>
</reference>
<dbReference type="EMBL" id="CP019646">
    <property type="protein sequence ID" value="AQQ70571.1"/>
    <property type="molecule type" value="Genomic_DNA"/>
</dbReference>
<evidence type="ECO:0000256" key="4">
    <source>
        <dbReference type="ARBA" id="ARBA00022692"/>
    </source>
</evidence>
<dbReference type="KEGG" id="pbas:SMSP2_00923"/>
<evidence type="ECO:0000256" key="7">
    <source>
        <dbReference type="RuleBase" id="RU003879"/>
    </source>
</evidence>
<dbReference type="PANTHER" id="PTHR30558">
    <property type="entry name" value="EXBD MEMBRANE COMPONENT OF PMF-DRIVEN MACROMOLECULE IMPORT SYSTEM"/>
    <property type="match status" value="1"/>
</dbReference>
<keyword evidence="3" id="KW-1003">Cell membrane</keyword>
<evidence type="ECO:0000256" key="8">
    <source>
        <dbReference type="SAM" id="Phobius"/>
    </source>
</evidence>
<dbReference type="PANTHER" id="PTHR30558:SF3">
    <property type="entry name" value="BIOPOLYMER TRANSPORT PROTEIN EXBD-RELATED"/>
    <property type="match status" value="1"/>
</dbReference>
<keyword evidence="6 8" id="KW-0472">Membrane</keyword>
<dbReference type="GO" id="GO:0005886">
    <property type="term" value="C:plasma membrane"/>
    <property type="evidence" value="ECO:0007669"/>
    <property type="project" value="UniProtKB-SubCell"/>
</dbReference>
<keyword evidence="5 8" id="KW-1133">Transmembrane helix</keyword>
<dbReference type="GO" id="GO:0015031">
    <property type="term" value="P:protein transport"/>
    <property type="evidence" value="ECO:0007669"/>
    <property type="project" value="UniProtKB-KW"/>
</dbReference>
<dbReference type="GO" id="GO:0022857">
    <property type="term" value="F:transmembrane transporter activity"/>
    <property type="evidence" value="ECO:0007669"/>
    <property type="project" value="InterPro"/>
</dbReference>
<feature type="transmembrane region" description="Helical" evidence="8">
    <location>
        <begin position="32"/>
        <end position="52"/>
    </location>
</feature>